<reference evidence="2 3" key="1">
    <citation type="journal article" date="2017" name="Mol. Biol. Evol.">
        <title>The 4-celled Tetrabaena socialis nuclear genome reveals the essential components for genetic control of cell number at the origin of multicellularity in the volvocine lineage.</title>
        <authorList>
            <person name="Featherston J."/>
            <person name="Arakaki Y."/>
            <person name="Hanschen E.R."/>
            <person name="Ferris P.J."/>
            <person name="Michod R.E."/>
            <person name="Olson B.J.S.C."/>
            <person name="Nozaki H."/>
            <person name="Durand P.M."/>
        </authorList>
    </citation>
    <scope>NUCLEOTIDE SEQUENCE [LARGE SCALE GENOMIC DNA]</scope>
    <source>
        <strain evidence="2 3">NIES-571</strain>
    </source>
</reference>
<organism evidence="2 3">
    <name type="scientific">Tetrabaena socialis</name>
    <dbReference type="NCBI Taxonomy" id="47790"/>
    <lineage>
        <taxon>Eukaryota</taxon>
        <taxon>Viridiplantae</taxon>
        <taxon>Chlorophyta</taxon>
        <taxon>core chlorophytes</taxon>
        <taxon>Chlorophyceae</taxon>
        <taxon>CS clade</taxon>
        <taxon>Chlamydomonadales</taxon>
        <taxon>Tetrabaenaceae</taxon>
        <taxon>Tetrabaena</taxon>
    </lineage>
</organism>
<comment type="caution">
    <text evidence="2">The sequence shown here is derived from an EMBL/GenBank/DDBJ whole genome shotgun (WGS) entry which is preliminary data.</text>
</comment>
<name>A0A2J8AG57_9CHLO</name>
<accession>A0A2J8AG57</accession>
<sequence length="147" mass="14738">MEPRGSLLIPPDFNVSVTDWERSLRLRDGQFAVLESEPERCASAPASASGSAAECGSGAATATITTTTTTTTVTTTTTTTTATTTSAAGAAAAQQQQQQSQAGGGPAAGAGPFTAPASSTLARYSGLSGSDLENIRARLETLLPADD</sequence>
<feature type="compositionally biased region" description="Low complexity" evidence="1">
    <location>
        <begin position="42"/>
        <end position="101"/>
    </location>
</feature>
<dbReference type="OrthoDB" id="515121at2759"/>
<evidence type="ECO:0000313" key="3">
    <source>
        <dbReference type="Proteomes" id="UP000236333"/>
    </source>
</evidence>
<feature type="region of interest" description="Disordered" evidence="1">
    <location>
        <begin position="37"/>
        <end position="118"/>
    </location>
</feature>
<evidence type="ECO:0000256" key="1">
    <source>
        <dbReference type="SAM" id="MobiDB-lite"/>
    </source>
</evidence>
<keyword evidence="3" id="KW-1185">Reference proteome</keyword>
<dbReference type="EMBL" id="PGGS01000028">
    <property type="protein sequence ID" value="PNH11504.1"/>
    <property type="molecule type" value="Genomic_DNA"/>
</dbReference>
<evidence type="ECO:0000313" key="2">
    <source>
        <dbReference type="EMBL" id="PNH11504.1"/>
    </source>
</evidence>
<gene>
    <name evidence="2" type="ORF">TSOC_001620</name>
</gene>
<protein>
    <submittedName>
        <fullName evidence="2">Uncharacterized protein</fullName>
    </submittedName>
</protein>
<dbReference type="AlphaFoldDB" id="A0A2J8AG57"/>
<proteinExistence type="predicted"/>
<dbReference type="Proteomes" id="UP000236333">
    <property type="component" value="Unassembled WGS sequence"/>
</dbReference>